<gene>
    <name evidence="2" type="ORF">MUN82_06005</name>
</gene>
<name>A0A8T9T261_9BACT</name>
<keyword evidence="1" id="KW-0732">Signal</keyword>
<dbReference type="Proteomes" id="UP000829925">
    <property type="component" value="Chromosome"/>
</dbReference>
<evidence type="ECO:0000256" key="1">
    <source>
        <dbReference type="SAM" id="SignalP"/>
    </source>
</evidence>
<feature type="signal peptide" evidence="1">
    <location>
        <begin position="1"/>
        <end position="22"/>
    </location>
</feature>
<feature type="chain" id="PRO_5035881035" description="PBCV-specific basic adaptor domain-containing protein" evidence="1">
    <location>
        <begin position="23"/>
        <end position="79"/>
    </location>
</feature>
<evidence type="ECO:0000313" key="3">
    <source>
        <dbReference type="Proteomes" id="UP000829925"/>
    </source>
</evidence>
<protein>
    <recommendedName>
        <fullName evidence="4">PBCV-specific basic adaptor domain-containing protein</fullName>
    </recommendedName>
</protein>
<dbReference type="AlphaFoldDB" id="A0A8T9T261"/>
<accession>A0A8T9T261</accession>
<evidence type="ECO:0008006" key="4">
    <source>
        <dbReference type="Google" id="ProtNLM"/>
    </source>
</evidence>
<keyword evidence="3" id="KW-1185">Reference proteome</keyword>
<proteinExistence type="predicted"/>
<dbReference type="RefSeq" id="WP_245095764.1">
    <property type="nucleotide sequence ID" value="NZ_CP095053.1"/>
</dbReference>
<organism evidence="2 3">
    <name type="scientific">Hymenobacter aerilatus</name>
    <dbReference type="NCBI Taxonomy" id="2932251"/>
    <lineage>
        <taxon>Bacteria</taxon>
        <taxon>Pseudomonadati</taxon>
        <taxon>Bacteroidota</taxon>
        <taxon>Cytophagia</taxon>
        <taxon>Cytophagales</taxon>
        <taxon>Hymenobacteraceae</taxon>
        <taxon>Hymenobacter</taxon>
    </lineage>
</organism>
<evidence type="ECO:0000313" key="2">
    <source>
        <dbReference type="EMBL" id="UOR06650.1"/>
    </source>
</evidence>
<sequence length="79" mass="9226">MYKALLLVFALFLLTGLQPAEATNPGTPYARAKAKGRVYTHRPSYKVYRGFRKGNRKGLKFFHKKRSHKLRSTVRARRF</sequence>
<dbReference type="KEGG" id="haei:MUN82_06005"/>
<reference evidence="2 3" key="1">
    <citation type="submission" date="2022-04" db="EMBL/GenBank/DDBJ databases">
        <title>Hymenobacter sp. isolated from the air.</title>
        <authorList>
            <person name="Won M."/>
            <person name="Lee C.-M."/>
            <person name="Woen H.-Y."/>
            <person name="Kwon S.-W."/>
        </authorList>
    </citation>
    <scope>NUCLEOTIDE SEQUENCE [LARGE SCALE GENOMIC DNA]</scope>
    <source>
        <strain evidence="3">5413 J-13</strain>
    </source>
</reference>
<dbReference type="EMBL" id="CP095053">
    <property type="protein sequence ID" value="UOR06650.1"/>
    <property type="molecule type" value="Genomic_DNA"/>
</dbReference>